<evidence type="ECO:0000313" key="1">
    <source>
        <dbReference type="EMBL" id="CAB4166384.1"/>
    </source>
</evidence>
<gene>
    <name evidence="1" type="ORF">UFOVP849_31</name>
</gene>
<reference evidence="1" key="1">
    <citation type="submission" date="2020-04" db="EMBL/GenBank/DDBJ databases">
        <authorList>
            <person name="Chiriac C."/>
            <person name="Salcher M."/>
            <person name="Ghai R."/>
            <person name="Kavagutti S V."/>
        </authorList>
    </citation>
    <scope>NUCLEOTIDE SEQUENCE</scope>
</reference>
<name>A0A6J5PFG6_9CAUD</name>
<proteinExistence type="predicted"/>
<dbReference type="EMBL" id="LR796788">
    <property type="protein sequence ID" value="CAB4166384.1"/>
    <property type="molecule type" value="Genomic_DNA"/>
</dbReference>
<protein>
    <submittedName>
        <fullName evidence="1">Uncharacterized protein</fullName>
    </submittedName>
</protein>
<sequence length="199" mass="22847">MTTPEQNPHYLPADDSDVQRDYNYMRQDHGGMVNNHNGVADKLLKNDKLYNSLKGDWQRTDWSNNKNIKITTGRDGGKFYIQREQMNVDAIARGCQEYRARAEQGYADPLAPLMPDGKLGYKWMELPTVISIEISDKYFGGMPWSVIKLDKTLKAQFYRVVEREYNRFVCYPGGKLPIPVEVPYPAAVGTDKFFKGHSL</sequence>
<organism evidence="1">
    <name type="scientific">uncultured Caudovirales phage</name>
    <dbReference type="NCBI Taxonomy" id="2100421"/>
    <lineage>
        <taxon>Viruses</taxon>
        <taxon>Duplodnaviria</taxon>
        <taxon>Heunggongvirae</taxon>
        <taxon>Uroviricota</taxon>
        <taxon>Caudoviricetes</taxon>
        <taxon>Peduoviridae</taxon>
        <taxon>Maltschvirus</taxon>
        <taxon>Maltschvirus maltsch</taxon>
    </lineage>
</organism>
<accession>A0A6J5PFG6</accession>